<protein>
    <recommendedName>
        <fullName evidence="3">DUF721 domain-containing protein</fullName>
    </recommendedName>
</protein>
<keyword evidence="2" id="KW-1185">Reference proteome</keyword>
<gene>
    <name evidence="1" type="ORF">HQ35_09380</name>
</gene>
<comment type="caution">
    <text evidence="1">The sequence shown here is derived from an EMBL/GenBank/DDBJ whole genome shotgun (WGS) entry which is preliminary data.</text>
</comment>
<proteinExistence type="predicted"/>
<organism evidence="1 2">
    <name type="scientific">Porphyromonas cangingivalis</name>
    <dbReference type="NCBI Taxonomy" id="36874"/>
    <lineage>
        <taxon>Bacteria</taxon>
        <taxon>Pseudomonadati</taxon>
        <taxon>Bacteroidota</taxon>
        <taxon>Bacteroidia</taxon>
        <taxon>Bacteroidales</taxon>
        <taxon>Porphyromonadaceae</taxon>
        <taxon>Porphyromonas</taxon>
    </lineage>
</organism>
<dbReference type="RefSeq" id="WP_036852725.1">
    <property type="nucleotide sequence ID" value="NZ_JQJD01000059.1"/>
</dbReference>
<dbReference type="EMBL" id="JQJD01000059">
    <property type="protein sequence ID" value="KGN78592.1"/>
    <property type="molecule type" value="Genomic_DNA"/>
</dbReference>
<dbReference type="Proteomes" id="UP000030125">
    <property type="component" value="Unassembled WGS sequence"/>
</dbReference>
<evidence type="ECO:0000313" key="1">
    <source>
        <dbReference type="EMBL" id="KGN78592.1"/>
    </source>
</evidence>
<evidence type="ECO:0008006" key="3">
    <source>
        <dbReference type="Google" id="ProtNLM"/>
    </source>
</evidence>
<dbReference type="STRING" id="36874.HQ34_04510"/>
<name>A0A0A2ELM8_PORCN</name>
<reference evidence="1 2" key="1">
    <citation type="submission" date="2014-08" db="EMBL/GenBank/DDBJ databases">
        <title>Porphyromonas cangingivalis strain:COT-109_OH1386 Genome sequencing.</title>
        <authorList>
            <person name="Wallis C."/>
            <person name="Deusch O."/>
            <person name="O'Flynn C."/>
            <person name="Davis I."/>
            <person name="Jospin G."/>
            <person name="Darling A.E."/>
            <person name="Coil D.A."/>
            <person name="Alexiev A."/>
            <person name="Horsfall A."/>
            <person name="Kirkwood N."/>
            <person name="Harris S."/>
            <person name="Eisen J.A."/>
        </authorList>
    </citation>
    <scope>NUCLEOTIDE SEQUENCE [LARGE SCALE GENOMIC DNA]</scope>
    <source>
        <strain evidence="2">COT-109 OH1386</strain>
    </source>
</reference>
<accession>A0A0A2ELM8</accession>
<sequence length="100" mass="11880">MKRYTSERVDALLNKMDDELPVLKAIKRQKALEEAWTKIPDKTLRQLEIKATINSDGVLILMCTSAVALDYVKRQRRFIEKFLFDFMLEWELSQIRMTLE</sequence>
<dbReference type="OrthoDB" id="9982660at2"/>
<dbReference type="AlphaFoldDB" id="A0A0A2ELM8"/>
<evidence type="ECO:0000313" key="2">
    <source>
        <dbReference type="Proteomes" id="UP000030125"/>
    </source>
</evidence>